<gene>
    <name evidence="14" type="ORF">RR46_13569</name>
</gene>
<proteinExistence type="inferred from homology"/>
<dbReference type="PANTHER" id="PTHR24252">
    <property type="entry name" value="ACROSIN-RELATED"/>
    <property type="match status" value="1"/>
</dbReference>
<reference evidence="14 15" key="1">
    <citation type="journal article" date="2015" name="Nat. Commun.">
        <title>Outbred genome sequencing and CRISPR/Cas9 gene editing in butterflies.</title>
        <authorList>
            <person name="Li X."/>
            <person name="Fan D."/>
            <person name="Zhang W."/>
            <person name="Liu G."/>
            <person name="Zhang L."/>
            <person name="Zhao L."/>
            <person name="Fang X."/>
            <person name="Chen L."/>
            <person name="Dong Y."/>
            <person name="Chen Y."/>
            <person name="Ding Y."/>
            <person name="Zhao R."/>
            <person name="Feng M."/>
            <person name="Zhu Y."/>
            <person name="Feng Y."/>
            <person name="Jiang X."/>
            <person name="Zhu D."/>
            <person name="Xiang H."/>
            <person name="Feng X."/>
            <person name="Li S."/>
            <person name="Wang J."/>
            <person name="Zhang G."/>
            <person name="Kronforst M.R."/>
            <person name="Wang W."/>
        </authorList>
    </citation>
    <scope>NUCLEOTIDE SEQUENCE [LARGE SCALE GENOMIC DNA]</scope>
    <source>
        <strain evidence="14">Ya'a_city_454_Px</strain>
        <tissue evidence="14">Whole body</tissue>
    </source>
</reference>
<evidence type="ECO:0000256" key="7">
    <source>
        <dbReference type="ARBA" id="ARBA00023145"/>
    </source>
</evidence>
<keyword evidence="2 11" id="KW-0964">Secreted</keyword>
<protein>
    <recommendedName>
        <fullName evidence="11">CLIP domain-containing serine protease</fullName>
        <ecNumber evidence="10">3.4.21.-</ecNumber>
    </recommendedName>
</protein>
<keyword evidence="6 10" id="KW-0720">Serine protease</keyword>
<comment type="domain">
    <text evidence="11">The clip domain consists of 35-55 residues which are 'knitted' together usually by 3 conserved disulfide bonds forming a clip-like compact structure.</text>
</comment>
<dbReference type="Proteomes" id="UP000053268">
    <property type="component" value="Unassembled WGS sequence"/>
</dbReference>
<dbReference type="Pfam" id="PF12032">
    <property type="entry name" value="CLIP"/>
    <property type="match status" value="1"/>
</dbReference>
<dbReference type="InterPro" id="IPR001314">
    <property type="entry name" value="Peptidase_S1A"/>
</dbReference>
<comment type="subcellular location">
    <subcellularLocation>
        <location evidence="1 11">Secreted</location>
    </subcellularLocation>
</comment>
<evidence type="ECO:0000256" key="9">
    <source>
        <dbReference type="ARBA" id="ARBA00024195"/>
    </source>
</evidence>
<evidence type="ECO:0000256" key="10">
    <source>
        <dbReference type="RuleBase" id="RU363034"/>
    </source>
</evidence>
<dbReference type="SMART" id="SM00020">
    <property type="entry name" value="Tryp_SPc"/>
    <property type="match status" value="1"/>
</dbReference>
<dbReference type="GO" id="GO:0006508">
    <property type="term" value="P:proteolysis"/>
    <property type="evidence" value="ECO:0007669"/>
    <property type="project" value="UniProtKB-KW"/>
</dbReference>
<dbReference type="Gene3D" id="3.30.1640.30">
    <property type="match status" value="1"/>
</dbReference>
<keyword evidence="15" id="KW-1185">Reference proteome</keyword>
<keyword evidence="4" id="KW-0732">Signal</keyword>
<dbReference type="InterPro" id="IPR038565">
    <property type="entry name" value="CLIP_sf"/>
</dbReference>
<dbReference type="InterPro" id="IPR001254">
    <property type="entry name" value="Trypsin_dom"/>
</dbReference>
<dbReference type="InterPro" id="IPR022700">
    <property type="entry name" value="CLIP"/>
</dbReference>
<dbReference type="PROSITE" id="PS50240">
    <property type="entry name" value="TRYPSIN_DOM"/>
    <property type="match status" value="1"/>
</dbReference>
<dbReference type="InterPro" id="IPR033116">
    <property type="entry name" value="TRYPSIN_SER"/>
</dbReference>
<dbReference type="InterPro" id="IPR018114">
    <property type="entry name" value="TRYPSIN_HIS"/>
</dbReference>
<dbReference type="SUPFAM" id="SSF50494">
    <property type="entry name" value="Trypsin-like serine proteases"/>
    <property type="match status" value="1"/>
</dbReference>
<evidence type="ECO:0000256" key="1">
    <source>
        <dbReference type="ARBA" id="ARBA00004613"/>
    </source>
</evidence>
<evidence type="ECO:0000313" key="14">
    <source>
        <dbReference type="EMBL" id="KPI92348.1"/>
    </source>
</evidence>
<keyword evidence="8" id="KW-1015">Disulfide bond</keyword>
<keyword evidence="7" id="KW-0865">Zymogen</keyword>
<feature type="compositionally biased region" description="Low complexity" evidence="12">
    <location>
        <begin position="159"/>
        <end position="173"/>
    </location>
</feature>
<sequence>MCTEPERILTYTHTDEIIDVQYKCDELSHLNNIITDGHVMSTAKQKLHGNNQLYFSSGSFKRPRRYVVEKDVLWIRRERTNAGTTLSQTDMLCQQLNKNCTVITNCTSALEALKDREDMLLRKMFCGFDVRGPMVCCPIDRPIVFKNDLETATSRRESTSTSKPTTTPLIPTTGSNNVLEDNNVLETMNTSNGLPSIKVCGISGSGLDRIIGGSIAALDEFPWLARIATKKYDRMRFTCGGSLITQQFVVTAAHCVVDRNVLSVRLGEWDTETEKDCNEDYCSDPPVDVKVVQVIVHPKYNKKLHDGDIALLRLGNSVNYTDYIRPVCLPTTKFVANQDYVVGTSFTTAGWGLTELGNPSIIKQKVDLDTVSLDICKIKLAHINKMDIDKIICAGGKPGKDTCNGDSGGPLTKDITIQFNTNSYLFGITSFGSARCGATDTPSVYTRITAYMDWIITNINA</sequence>
<dbReference type="PROSITE" id="PS00134">
    <property type="entry name" value="TRYPSIN_HIS"/>
    <property type="match status" value="1"/>
</dbReference>
<dbReference type="InterPro" id="IPR043504">
    <property type="entry name" value="Peptidase_S1_PA_chymotrypsin"/>
</dbReference>
<dbReference type="STRING" id="66420.A0A194PH24"/>
<dbReference type="AlphaFoldDB" id="A0A194PH24"/>
<evidence type="ECO:0000256" key="2">
    <source>
        <dbReference type="ARBA" id="ARBA00022525"/>
    </source>
</evidence>
<dbReference type="PRINTS" id="PR00722">
    <property type="entry name" value="CHYMOTRYPSIN"/>
</dbReference>
<evidence type="ECO:0000256" key="5">
    <source>
        <dbReference type="ARBA" id="ARBA00022801"/>
    </source>
</evidence>
<evidence type="ECO:0000256" key="11">
    <source>
        <dbReference type="RuleBase" id="RU366078"/>
    </source>
</evidence>
<keyword evidence="5 10" id="KW-0378">Hydrolase</keyword>
<evidence type="ECO:0000256" key="3">
    <source>
        <dbReference type="ARBA" id="ARBA00022670"/>
    </source>
</evidence>
<dbReference type="PROSITE" id="PS00135">
    <property type="entry name" value="TRYPSIN_SER"/>
    <property type="match status" value="1"/>
</dbReference>
<dbReference type="EMBL" id="KQ459604">
    <property type="protein sequence ID" value="KPI92348.1"/>
    <property type="molecule type" value="Genomic_DNA"/>
</dbReference>
<evidence type="ECO:0000259" key="13">
    <source>
        <dbReference type="PROSITE" id="PS50240"/>
    </source>
</evidence>
<dbReference type="PANTHER" id="PTHR24252:SF7">
    <property type="entry name" value="HYALIN"/>
    <property type="match status" value="1"/>
</dbReference>
<dbReference type="CDD" id="cd00190">
    <property type="entry name" value="Tryp_SPc"/>
    <property type="match status" value="1"/>
</dbReference>
<evidence type="ECO:0000313" key="15">
    <source>
        <dbReference type="Proteomes" id="UP000053268"/>
    </source>
</evidence>
<evidence type="ECO:0000256" key="6">
    <source>
        <dbReference type="ARBA" id="ARBA00022825"/>
    </source>
</evidence>
<dbReference type="GO" id="GO:0004252">
    <property type="term" value="F:serine-type endopeptidase activity"/>
    <property type="evidence" value="ECO:0007669"/>
    <property type="project" value="UniProtKB-UniRule"/>
</dbReference>
<dbReference type="Gene3D" id="2.40.10.10">
    <property type="entry name" value="Trypsin-like serine proteases"/>
    <property type="match status" value="2"/>
</dbReference>
<feature type="region of interest" description="Disordered" evidence="12">
    <location>
        <begin position="152"/>
        <end position="173"/>
    </location>
</feature>
<feature type="domain" description="Peptidase S1" evidence="13">
    <location>
        <begin position="210"/>
        <end position="460"/>
    </location>
</feature>
<comment type="similarity">
    <text evidence="9 11">Belongs to the peptidase S1 family. CLIP subfamily.</text>
</comment>
<evidence type="ECO:0000256" key="4">
    <source>
        <dbReference type="ARBA" id="ARBA00022729"/>
    </source>
</evidence>
<evidence type="ECO:0000256" key="8">
    <source>
        <dbReference type="ARBA" id="ARBA00023157"/>
    </source>
</evidence>
<evidence type="ECO:0000256" key="12">
    <source>
        <dbReference type="SAM" id="MobiDB-lite"/>
    </source>
</evidence>
<dbReference type="FunFam" id="2.40.10.10:FF:000146">
    <property type="entry name" value="Serine protease 53"/>
    <property type="match status" value="1"/>
</dbReference>
<dbReference type="Pfam" id="PF00089">
    <property type="entry name" value="Trypsin"/>
    <property type="match status" value="1"/>
</dbReference>
<dbReference type="GO" id="GO:0005576">
    <property type="term" value="C:extracellular region"/>
    <property type="evidence" value="ECO:0007669"/>
    <property type="project" value="UniProtKB-SubCell"/>
</dbReference>
<keyword evidence="3 10" id="KW-0645">Protease</keyword>
<dbReference type="InterPro" id="IPR009003">
    <property type="entry name" value="Peptidase_S1_PA"/>
</dbReference>
<organism evidence="14 15">
    <name type="scientific">Papilio xuthus</name>
    <name type="common">Asian swallowtail butterfly</name>
    <dbReference type="NCBI Taxonomy" id="66420"/>
    <lineage>
        <taxon>Eukaryota</taxon>
        <taxon>Metazoa</taxon>
        <taxon>Ecdysozoa</taxon>
        <taxon>Arthropoda</taxon>
        <taxon>Hexapoda</taxon>
        <taxon>Insecta</taxon>
        <taxon>Pterygota</taxon>
        <taxon>Neoptera</taxon>
        <taxon>Endopterygota</taxon>
        <taxon>Lepidoptera</taxon>
        <taxon>Glossata</taxon>
        <taxon>Ditrysia</taxon>
        <taxon>Papilionoidea</taxon>
        <taxon>Papilionidae</taxon>
        <taxon>Papilioninae</taxon>
        <taxon>Papilio</taxon>
    </lineage>
</organism>
<accession>A0A194PH24</accession>
<name>A0A194PH24_PAPXU</name>
<dbReference type="EC" id="3.4.21.-" evidence="10"/>